<feature type="region of interest" description="Disordered" evidence="1">
    <location>
        <begin position="207"/>
        <end position="233"/>
    </location>
</feature>
<reference evidence="2 3" key="1">
    <citation type="submission" date="2016-10" db="EMBL/GenBank/DDBJ databases">
        <title>Marinobacter salinus sp. nov., a moderately halophilic bacterium isolated from a tidal flat environment.</title>
        <authorList>
            <person name="Park S.-J."/>
        </authorList>
    </citation>
    <scope>NUCLEOTIDE SEQUENCE [LARGE SCALE GENOMIC DNA]</scope>
    <source>
        <strain evidence="2 3">Hb8</strain>
    </source>
</reference>
<evidence type="ECO:0000313" key="3">
    <source>
        <dbReference type="Proteomes" id="UP000177445"/>
    </source>
</evidence>
<dbReference type="EMBL" id="CP017715">
    <property type="protein sequence ID" value="AOY87943.1"/>
    <property type="molecule type" value="Genomic_DNA"/>
</dbReference>
<gene>
    <name evidence="2" type="ORF">BKP64_07030</name>
</gene>
<accession>A0A1D9GJY7</accession>
<evidence type="ECO:0000256" key="1">
    <source>
        <dbReference type="SAM" id="MobiDB-lite"/>
    </source>
</evidence>
<dbReference type="RefSeq" id="WP_070967815.1">
    <property type="nucleotide sequence ID" value="NZ_CP017715.1"/>
</dbReference>
<name>A0A1D9GJY7_9GAMM</name>
<dbReference type="KEGG" id="msq:BKP64_07030"/>
<evidence type="ECO:0000313" key="2">
    <source>
        <dbReference type="EMBL" id="AOY87943.1"/>
    </source>
</evidence>
<sequence>MRSVHPIRLPLMLMTALTISGCFEGDNSGSDDTSAGRLNYNGFSGLTYQTASQTGTTDSQGEFRYYPGETLSFRVGDLPLVSGVPTQQHVTLLEFFADLRAALTNPSVDDLGLSTHTITEQQLLDNVPLTNLTRFLISLNWTVNVREGEGIEIRDRVIQQLNASLPYLAAPIDFNVSEAEFTALGQTPSPANQLLAAICFYPEEDELCEDPPTQTEIDNADPRPENEEDRDPDVEYREDLIAKRDRILDATRTLEDIDAEDARTYLSRELKAISTTVANRFYLDEDVASHPASDTSIKTVRVRRIAGSAQLADVDAISTRPGDVVINATNWQSAQVEYFVAGNAGGESELILSFRPENTYRWVRKPLRVIIR</sequence>
<dbReference type="Proteomes" id="UP000177445">
    <property type="component" value="Chromosome"/>
</dbReference>
<protein>
    <submittedName>
        <fullName evidence="2">Organic solvent ABC transporter permease</fullName>
    </submittedName>
</protein>
<dbReference type="STRING" id="1874317.BKP64_07030"/>
<keyword evidence="3" id="KW-1185">Reference proteome</keyword>
<dbReference type="AlphaFoldDB" id="A0A1D9GJY7"/>
<dbReference type="PROSITE" id="PS51257">
    <property type="entry name" value="PROKAR_LIPOPROTEIN"/>
    <property type="match status" value="1"/>
</dbReference>
<dbReference type="OrthoDB" id="5592990at2"/>
<proteinExistence type="predicted"/>
<organism evidence="2 3">
    <name type="scientific">Marinobacter salinus</name>
    <dbReference type="NCBI Taxonomy" id="1874317"/>
    <lineage>
        <taxon>Bacteria</taxon>
        <taxon>Pseudomonadati</taxon>
        <taxon>Pseudomonadota</taxon>
        <taxon>Gammaproteobacteria</taxon>
        <taxon>Pseudomonadales</taxon>
        <taxon>Marinobacteraceae</taxon>
        <taxon>Marinobacter</taxon>
    </lineage>
</organism>